<proteinExistence type="predicted"/>
<dbReference type="AlphaFoldDB" id="A0AAQ3MLG5"/>
<organism evidence="1 2">
    <name type="scientific">Vigna mungo</name>
    <name type="common">Black gram</name>
    <name type="synonym">Phaseolus mungo</name>
    <dbReference type="NCBI Taxonomy" id="3915"/>
    <lineage>
        <taxon>Eukaryota</taxon>
        <taxon>Viridiplantae</taxon>
        <taxon>Streptophyta</taxon>
        <taxon>Embryophyta</taxon>
        <taxon>Tracheophyta</taxon>
        <taxon>Spermatophyta</taxon>
        <taxon>Magnoliopsida</taxon>
        <taxon>eudicotyledons</taxon>
        <taxon>Gunneridae</taxon>
        <taxon>Pentapetalae</taxon>
        <taxon>rosids</taxon>
        <taxon>fabids</taxon>
        <taxon>Fabales</taxon>
        <taxon>Fabaceae</taxon>
        <taxon>Papilionoideae</taxon>
        <taxon>50 kb inversion clade</taxon>
        <taxon>NPAAA clade</taxon>
        <taxon>indigoferoid/millettioid clade</taxon>
        <taxon>Phaseoleae</taxon>
        <taxon>Vigna</taxon>
    </lineage>
</organism>
<name>A0AAQ3MLG5_VIGMU</name>
<dbReference type="EMBL" id="CP144691">
    <property type="protein sequence ID" value="WVY93362.1"/>
    <property type="molecule type" value="Genomic_DNA"/>
</dbReference>
<protein>
    <submittedName>
        <fullName evidence="1">Uncharacterized protein</fullName>
    </submittedName>
</protein>
<dbReference type="Proteomes" id="UP001374535">
    <property type="component" value="Chromosome 10"/>
</dbReference>
<accession>A0AAQ3MLG5</accession>
<sequence length="136" mass="16286">MPRIKFQEKSRKTKVIPNQIRILTQKAIKRRNKEIRQHSVLPASTGIHICQPYKAFINGSQQQMRKHPSTLEKLTVKKILVYNEDKQIMAFHLEMQICTDKKQWLTWFIVVFPFDFTISKYYRRKKLDFPLQPIGV</sequence>
<evidence type="ECO:0000313" key="1">
    <source>
        <dbReference type="EMBL" id="WVY93362.1"/>
    </source>
</evidence>
<reference evidence="1 2" key="1">
    <citation type="journal article" date="2023" name="Life. Sci Alliance">
        <title>Evolutionary insights into 3D genome organization and epigenetic landscape of Vigna mungo.</title>
        <authorList>
            <person name="Junaid A."/>
            <person name="Singh B."/>
            <person name="Bhatia S."/>
        </authorList>
    </citation>
    <scope>NUCLEOTIDE SEQUENCE [LARGE SCALE GENOMIC DNA]</scope>
    <source>
        <strain evidence="1">Urdbean</strain>
    </source>
</reference>
<keyword evidence="2" id="KW-1185">Reference proteome</keyword>
<evidence type="ECO:0000313" key="2">
    <source>
        <dbReference type="Proteomes" id="UP001374535"/>
    </source>
</evidence>
<gene>
    <name evidence="1" type="ORF">V8G54_032450</name>
</gene>